<dbReference type="EMBL" id="AP027141">
    <property type="protein sequence ID" value="BDV31823.1"/>
    <property type="molecule type" value="Genomic_DNA"/>
</dbReference>
<proteinExistence type="inferred from homology"/>
<evidence type="ECO:0000256" key="4">
    <source>
        <dbReference type="ARBA" id="ARBA00022833"/>
    </source>
</evidence>
<evidence type="ECO:0000256" key="5">
    <source>
        <dbReference type="ARBA" id="ARBA00023002"/>
    </source>
</evidence>
<evidence type="ECO:0000256" key="2">
    <source>
        <dbReference type="ARBA" id="ARBA00008072"/>
    </source>
</evidence>
<evidence type="ECO:0000259" key="8">
    <source>
        <dbReference type="Pfam" id="PF08240"/>
    </source>
</evidence>
<keyword evidence="5" id="KW-0560">Oxidoreductase</keyword>
<comment type="similarity">
    <text evidence="2 6">Belongs to the zinc-containing alcohol dehydrogenase family.</text>
</comment>
<dbReference type="InterPro" id="IPR013149">
    <property type="entry name" value="ADH-like_C"/>
</dbReference>
<keyword evidence="10" id="KW-1185">Reference proteome</keyword>
<feature type="domain" description="Alcohol dehydrogenase-like N-terminal" evidence="8">
    <location>
        <begin position="38"/>
        <end position="104"/>
    </location>
</feature>
<evidence type="ECO:0000256" key="1">
    <source>
        <dbReference type="ARBA" id="ARBA00001947"/>
    </source>
</evidence>
<accession>A0ABM8E1K4</accession>
<dbReference type="InterPro" id="IPR011032">
    <property type="entry name" value="GroES-like_sf"/>
</dbReference>
<protein>
    <submittedName>
        <fullName evidence="9">Threonine dehydrogenase</fullName>
    </submittedName>
</protein>
<dbReference type="SUPFAM" id="SSF50129">
    <property type="entry name" value="GroES-like"/>
    <property type="match status" value="1"/>
</dbReference>
<dbReference type="PROSITE" id="PS00059">
    <property type="entry name" value="ADH_ZINC"/>
    <property type="match status" value="1"/>
</dbReference>
<feature type="domain" description="Alcohol dehydrogenase-like C-terminal" evidence="7">
    <location>
        <begin position="176"/>
        <end position="307"/>
    </location>
</feature>
<dbReference type="InterPro" id="IPR036291">
    <property type="entry name" value="NAD(P)-bd_dom_sf"/>
</dbReference>
<dbReference type="SUPFAM" id="SSF51735">
    <property type="entry name" value="NAD(P)-binding Rossmann-fold domains"/>
    <property type="match status" value="1"/>
</dbReference>
<comment type="cofactor">
    <cofactor evidence="1 6">
        <name>Zn(2+)</name>
        <dbReference type="ChEBI" id="CHEBI:29105"/>
    </cofactor>
</comment>
<dbReference type="Gene3D" id="3.40.50.720">
    <property type="entry name" value="NAD(P)-binding Rossmann-like Domain"/>
    <property type="match status" value="1"/>
</dbReference>
<dbReference type="Proteomes" id="UP001317779">
    <property type="component" value="Chromosome"/>
</dbReference>
<sequence length="353" mass="36986">MSNFRTEFGNDSIEGMKTLMVTAPGTAEWVETERPVAGPADVVVRIKACGICGSDSLYVHVGGIPPRQGQTPLGHEPAGEVVEVGANVHGVAVGDHVVINPMAARDGIIGSGGAQGALSPEVVLFDAQAGVHFRVIPAEIPWEVAALNEPMAVAYHGVNRSGAGEGSKVVVFGAGPVGLGAAIGFKSKGVAHVVVVDMVPNRLEKALKVGVDAVINSAEEDVVARLKELHGEVPGFMGRPSKPATDVYFDAAGAAVVVETVLAAARNRAVLTIVAVHKKPVEIDFQAILTSEIDIRMSMGYPTEIFEVTDSIIEHWEKYQHIISDVLPFDEADRALALASTPGATDKVVVVFD</sequence>
<reference evidence="9 10" key="1">
    <citation type="submission" date="2022-12" db="EMBL/GenBank/DDBJ databases">
        <title>Microbacterium terricola strain KV-448 chromosome, complete genome.</title>
        <authorList>
            <person name="Oshima T."/>
            <person name="Moriya T."/>
            <person name="Bessho Y."/>
        </authorList>
    </citation>
    <scope>NUCLEOTIDE SEQUENCE [LARGE SCALE GENOMIC DNA]</scope>
    <source>
        <strain evidence="9 10">KV-448</strain>
    </source>
</reference>
<name>A0ABM8E1K4_9MICO</name>
<dbReference type="PANTHER" id="PTHR43161:SF23">
    <property type="entry name" value="(R,R)-BUTANEDIOL DEHYDROGENASE-RELATED"/>
    <property type="match status" value="1"/>
</dbReference>
<evidence type="ECO:0000259" key="7">
    <source>
        <dbReference type="Pfam" id="PF00107"/>
    </source>
</evidence>
<dbReference type="Pfam" id="PF08240">
    <property type="entry name" value="ADH_N"/>
    <property type="match status" value="1"/>
</dbReference>
<dbReference type="Gene3D" id="3.90.180.10">
    <property type="entry name" value="Medium-chain alcohol dehydrogenases, catalytic domain"/>
    <property type="match status" value="1"/>
</dbReference>
<dbReference type="Pfam" id="PF00107">
    <property type="entry name" value="ADH_zinc_N"/>
    <property type="match status" value="1"/>
</dbReference>
<evidence type="ECO:0000256" key="3">
    <source>
        <dbReference type="ARBA" id="ARBA00022723"/>
    </source>
</evidence>
<evidence type="ECO:0000313" key="9">
    <source>
        <dbReference type="EMBL" id="BDV31823.1"/>
    </source>
</evidence>
<evidence type="ECO:0000313" key="10">
    <source>
        <dbReference type="Proteomes" id="UP001317779"/>
    </source>
</evidence>
<evidence type="ECO:0000256" key="6">
    <source>
        <dbReference type="RuleBase" id="RU361277"/>
    </source>
</evidence>
<dbReference type="PANTHER" id="PTHR43161">
    <property type="entry name" value="SORBITOL DEHYDROGENASE"/>
    <property type="match status" value="1"/>
</dbReference>
<organism evidence="9 10">
    <name type="scientific">Microbacterium terricola</name>
    <dbReference type="NCBI Taxonomy" id="344163"/>
    <lineage>
        <taxon>Bacteria</taxon>
        <taxon>Bacillati</taxon>
        <taxon>Actinomycetota</taxon>
        <taxon>Actinomycetes</taxon>
        <taxon>Micrococcales</taxon>
        <taxon>Microbacteriaceae</taxon>
        <taxon>Microbacterium</taxon>
    </lineage>
</organism>
<dbReference type="InterPro" id="IPR013154">
    <property type="entry name" value="ADH-like_N"/>
</dbReference>
<keyword evidence="3 6" id="KW-0479">Metal-binding</keyword>
<keyword evidence="4 6" id="KW-0862">Zinc</keyword>
<dbReference type="InterPro" id="IPR002328">
    <property type="entry name" value="ADH_Zn_CS"/>
</dbReference>
<gene>
    <name evidence="9" type="primary">gutB</name>
    <name evidence="9" type="ORF">Microterr_24830</name>
</gene>